<evidence type="ECO:0000256" key="1">
    <source>
        <dbReference type="SAM" id="MobiDB-lite"/>
    </source>
</evidence>
<feature type="region of interest" description="Disordered" evidence="1">
    <location>
        <begin position="1"/>
        <end position="31"/>
    </location>
</feature>
<name>A0A4Y2TYF1_ARAVE</name>
<gene>
    <name evidence="2" type="ORF">AVEN_211027_1</name>
</gene>
<feature type="compositionally biased region" description="Basic and acidic residues" evidence="1">
    <location>
        <begin position="14"/>
        <end position="26"/>
    </location>
</feature>
<sequence length="98" mass="11378">MGTESAEVGPSRLQAERSSFDRKNRNADFSNCNNNGSLHPVDISYILLFHPFWLPVKISPKFWQKQLKKYDIKSNQTKLRSMPNHEDSLFRSSLNCYA</sequence>
<dbReference type="AlphaFoldDB" id="A0A4Y2TYF1"/>
<organism evidence="2 3">
    <name type="scientific">Araneus ventricosus</name>
    <name type="common">Orbweaver spider</name>
    <name type="synonym">Epeira ventricosa</name>
    <dbReference type="NCBI Taxonomy" id="182803"/>
    <lineage>
        <taxon>Eukaryota</taxon>
        <taxon>Metazoa</taxon>
        <taxon>Ecdysozoa</taxon>
        <taxon>Arthropoda</taxon>
        <taxon>Chelicerata</taxon>
        <taxon>Arachnida</taxon>
        <taxon>Araneae</taxon>
        <taxon>Araneomorphae</taxon>
        <taxon>Entelegynae</taxon>
        <taxon>Araneoidea</taxon>
        <taxon>Araneidae</taxon>
        <taxon>Araneus</taxon>
    </lineage>
</organism>
<reference evidence="2 3" key="1">
    <citation type="journal article" date="2019" name="Sci. Rep.">
        <title>Orb-weaving spider Araneus ventricosus genome elucidates the spidroin gene catalogue.</title>
        <authorList>
            <person name="Kono N."/>
            <person name="Nakamura H."/>
            <person name="Ohtoshi R."/>
            <person name="Moran D.A.P."/>
            <person name="Shinohara A."/>
            <person name="Yoshida Y."/>
            <person name="Fujiwara M."/>
            <person name="Mori M."/>
            <person name="Tomita M."/>
            <person name="Arakawa K."/>
        </authorList>
    </citation>
    <scope>NUCLEOTIDE SEQUENCE [LARGE SCALE GENOMIC DNA]</scope>
</reference>
<accession>A0A4Y2TYF1</accession>
<keyword evidence="3" id="KW-1185">Reference proteome</keyword>
<evidence type="ECO:0000313" key="2">
    <source>
        <dbReference type="EMBL" id="GBO05739.1"/>
    </source>
</evidence>
<comment type="caution">
    <text evidence="2">The sequence shown here is derived from an EMBL/GenBank/DDBJ whole genome shotgun (WGS) entry which is preliminary data.</text>
</comment>
<evidence type="ECO:0000313" key="3">
    <source>
        <dbReference type="Proteomes" id="UP000499080"/>
    </source>
</evidence>
<dbReference type="EMBL" id="BGPR01032260">
    <property type="protein sequence ID" value="GBO05739.1"/>
    <property type="molecule type" value="Genomic_DNA"/>
</dbReference>
<protein>
    <submittedName>
        <fullName evidence="2">Uncharacterized protein</fullName>
    </submittedName>
</protein>
<dbReference type="Proteomes" id="UP000499080">
    <property type="component" value="Unassembled WGS sequence"/>
</dbReference>
<proteinExistence type="predicted"/>